<keyword evidence="2" id="KW-1185">Reference proteome</keyword>
<feature type="non-terminal residue" evidence="1">
    <location>
        <position position="158"/>
    </location>
</feature>
<protein>
    <submittedName>
        <fullName evidence="1">Uncharacterized protein</fullName>
    </submittedName>
</protein>
<accession>A0A7J6KHM3</accession>
<dbReference type="AlphaFoldDB" id="A0A7J6KHM3"/>
<gene>
    <name evidence="1" type="ORF">FOL47_006186</name>
</gene>
<proteinExistence type="predicted"/>
<dbReference type="EMBL" id="JAAPAO010003425">
    <property type="protein sequence ID" value="KAF4646470.1"/>
    <property type="molecule type" value="Genomic_DNA"/>
</dbReference>
<dbReference type="Proteomes" id="UP000591131">
    <property type="component" value="Unassembled WGS sequence"/>
</dbReference>
<sequence length="158" mass="18087">RERWMRWYNSIADLLPIPIAYVHLPGHKNWLSDFFSRLTNVDCKTLEYEKEDDIMLCMAMCGPQPSKECSESMIAVAMASEDPPLSKVLDDLKKELIEMYPLDNKTQIGKRSLRELYNEAGADGVFYKEDGVLYKFCYVHGELCKCLVIPAGPAKTKL</sequence>
<reference evidence="1 2" key="1">
    <citation type="submission" date="2020-04" db="EMBL/GenBank/DDBJ databases">
        <title>Perkinsus chesapeaki whole genome sequence.</title>
        <authorList>
            <person name="Bogema D.R."/>
        </authorList>
    </citation>
    <scope>NUCLEOTIDE SEQUENCE [LARGE SCALE GENOMIC DNA]</scope>
    <source>
        <strain evidence="1">ATCC PRA-425</strain>
    </source>
</reference>
<organism evidence="1 2">
    <name type="scientific">Perkinsus chesapeaki</name>
    <name type="common">Clam parasite</name>
    <name type="synonym">Perkinsus andrewsi</name>
    <dbReference type="NCBI Taxonomy" id="330153"/>
    <lineage>
        <taxon>Eukaryota</taxon>
        <taxon>Sar</taxon>
        <taxon>Alveolata</taxon>
        <taxon>Perkinsozoa</taxon>
        <taxon>Perkinsea</taxon>
        <taxon>Perkinsida</taxon>
        <taxon>Perkinsidae</taxon>
        <taxon>Perkinsus</taxon>
    </lineage>
</organism>
<name>A0A7J6KHM3_PERCH</name>
<comment type="caution">
    <text evidence="1">The sequence shown here is derived from an EMBL/GenBank/DDBJ whole genome shotgun (WGS) entry which is preliminary data.</text>
</comment>
<feature type="non-terminal residue" evidence="1">
    <location>
        <position position="1"/>
    </location>
</feature>
<evidence type="ECO:0000313" key="2">
    <source>
        <dbReference type="Proteomes" id="UP000591131"/>
    </source>
</evidence>
<evidence type="ECO:0000313" key="1">
    <source>
        <dbReference type="EMBL" id="KAF4646470.1"/>
    </source>
</evidence>